<reference evidence="3 4" key="1">
    <citation type="submission" date="2020-03" db="EMBL/GenBank/DDBJ databases">
        <title>Whole genome shotgun sequence of Phytohabitans houttuyneae NBRC 108639.</title>
        <authorList>
            <person name="Komaki H."/>
            <person name="Tamura T."/>
        </authorList>
    </citation>
    <scope>NUCLEOTIDE SEQUENCE [LARGE SCALE GENOMIC DNA]</scope>
    <source>
        <strain evidence="3 4">NBRC 108639</strain>
    </source>
</reference>
<proteinExistence type="predicted"/>
<gene>
    <name evidence="3" type="ORF">Phou_036700</name>
</gene>
<keyword evidence="4" id="KW-1185">Reference proteome</keyword>
<evidence type="ECO:0000256" key="1">
    <source>
        <dbReference type="SAM" id="Coils"/>
    </source>
</evidence>
<dbReference type="RefSeq" id="WP_173057020.1">
    <property type="nucleotide sequence ID" value="NZ_BAABGO010000001.1"/>
</dbReference>
<accession>A0A6V8K7J2</accession>
<feature type="region of interest" description="Disordered" evidence="2">
    <location>
        <begin position="379"/>
        <end position="434"/>
    </location>
</feature>
<dbReference type="Proteomes" id="UP000482800">
    <property type="component" value="Unassembled WGS sequence"/>
</dbReference>
<name>A0A6V8K7J2_9ACTN</name>
<comment type="caution">
    <text evidence="3">The sequence shown here is derived from an EMBL/GenBank/DDBJ whole genome shotgun (WGS) entry which is preliminary data.</text>
</comment>
<protein>
    <submittedName>
        <fullName evidence="3">Uncharacterized protein</fullName>
    </submittedName>
</protein>
<feature type="compositionally biased region" description="Low complexity" evidence="2">
    <location>
        <begin position="555"/>
        <end position="568"/>
    </location>
</feature>
<sequence>MSNRRRLRPGPYRLRESATAVAPGATVTIGEAPGAPVASTGGERAELRETVTAALTEAPTSAGGPTVVDLILIEAGWNQAGTRYYPADVLARDIPTVFPAGTHQHWDHPSLSEAVERPERSLSTLTAVLTETPYLAMVEGKQVMRAKARVFSPYAPLLAEMWPHIGVSINADGAGEYGEREGRRGLIVESIDFGKSVDFVTKPGAGGRILSLLESARQTGLREARSFGAWLESRLHLALTQFADDAYGDGRLTRDERIALSNAIGKGLEAWTAVVLERAPQLFKRDLYDEPPQPVTAIVEAATEDVRRALSTVLWATYGGDDRHVWVRDYDAERSVVWYEVTGDDACTTWQEGYQVVGGVASLTGGRVEVVPRMVYTPVRPADPADAGGAETQVVEADRSPTASQAPAVEPGSGPGSPPDTKQTPEEEGVMPELTPEQLREAAEARTKAETERDLALREAAEAKAQRAESDRALARYRALDTARPIATTLLAESDLPPAAQQRVLAGVTGERVPLTEALALDEAAFRTRIGAEIAAEGAYLAQLRESAGEGQVRGAGSTAVTGTAAATPSVDERTRTRAALVESYRARGLSEDAANKAANGRPF</sequence>
<keyword evidence="1" id="KW-0175">Coiled coil</keyword>
<feature type="region of interest" description="Disordered" evidence="2">
    <location>
        <begin position="554"/>
        <end position="575"/>
    </location>
</feature>
<evidence type="ECO:0000313" key="3">
    <source>
        <dbReference type="EMBL" id="GFJ79490.1"/>
    </source>
</evidence>
<dbReference type="AlphaFoldDB" id="A0A6V8K7J2"/>
<organism evidence="3 4">
    <name type="scientific">Phytohabitans houttuyneae</name>
    <dbReference type="NCBI Taxonomy" id="1076126"/>
    <lineage>
        <taxon>Bacteria</taxon>
        <taxon>Bacillati</taxon>
        <taxon>Actinomycetota</taxon>
        <taxon>Actinomycetes</taxon>
        <taxon>Micromonosporales</taxon>
        <taxon>Micromonosporaceae</taxon>
    </lineage>
</organism>
<feature type="coiled-coil region" evidence="1">
    <location>
        <begin position="439"/>
        <end position="466"/>
    </location>
</feature>
<evidence type="ECO:0000313" key="4">
    <source>
        <dbReference type="Proteomes" id="UP000482800"/>
    </source>
</evidence>
<evidence type="ECO:0000256" key="2">
    <source>
        <dbReference type="SAM" id="MobiDB-lite"/>
    </source>
</evidence>
<reference evidence="3 4" key="2">
    <citation type="submission" date="2020-03" db="EMBL/GenBank/DDBJ databases">
        <authorList>
            <person name="Ichikawa N."/>
            <person name="Kimura A."/>
            <person name="Kitahashi Y."/>
            <person name="Uohara A."/>
        </authorList>
    </citation>
    <scope>NUCLEOTIDE SEQUENCE [LARGE SCALE GENOMIC DNA]</scope>
    <source>
        <strain evidence="3 4">NBRC 108639</strain>
    </source>
</reference>
<dbReference type="EMBL" id="BLPF01000001">
    <property type="protein sequence ID" value="GFJ79490.1"/>
    <property type="molecule type" value="Genomic_DNA"/>
</dbReference>